<evidence type="ECO:0000256" key="7">
    <source>
        <dbReference type="ARBA" id="ARBA00023136"/>
    </source>
</evidence>
<evidence type="ECO:0000256" key="3">
    <source>
        <dbReference type="ARBA" id="ARBA00022692"/>
    </source>
</evidence>
<dbReference type="InterPro" id="IPR017871">
    <property type="entry name" value="ABC_transporter-like_CS"/>
</dbReference>
<proteinExistence type="predicted"/>
<evidence type="ECO:0000256" key="1">
    <source>
        <dbReference type="ARBA" id="ARBA00004141"/>
    </source>
</evidence>
<dbReference type="InterPro" id="IPR027417">
    <property type="entry name" value="P-loop_NTPase"/>
</dbReference>
<dbReference type="InterPro" id="IPR003439">
    <property type="entry name" value="ABC_transporter-like_ATP-bd"/>
</dbReference>
<dbReference type="GO" id="GO:0016020">
    <property type="term" value="C:membrane"/>
    <property type="evidence" value="ECO:0007669"/>
    <property type="project" value="UniProtKB-SubCell"/>
</dbReference>
<dbReference type="PROSITE" id="PS50893">
    <property type="entry name" value="ABC_TRANSPORTER_2"/>
    <property type="match status" value="2"/>
</dbReference>
<dbReference type="Pfam" id="PF01061">
    <property type="entry name" value="ABC2_membrane"/>
    <property type="match status" value="2"/>
</dbReference>
<sequence>MSAMSNPTDAEPGVTFVPVSTLLSLPPPQPYSLTITNLTIGTPLSRNDRIPLGPISLPIPFFARSKQQSDGSATIVREASGTCGAGEMLAIIGGSGSGKTTLLNAIAGRLGGLPIVDGQISFQPATQVGQNTASDGAPKVSKIIGFVRQNDYLLPHLTVRETLTFSAALRLPKAINNETVRQIVNQTIEELGLKECADTVVGGIFRKGISGGERRRLSIGCVLVTMPSVLILDEATTGLDATTSFLLLQTLSELAKKHSRTVILSLHAPRSDAFPLFDQLMVLSKGDVVYSGRGSDSLAWFEERGCELRKETNPLDFLVDVTSIDNRSSGREEESRARVATLVRAWKDRKTLKQVPPPFSPVITHTISRTSLGLDQDTNNDIARPGPIKQTAILLHRSHLNVYRNYGQLAGFLFQSVGIGLFMGLTYYNLQGTPADIQSLKGATFQMFPGYYYLTQVYWIYKFCSDFIIFDREREDHLYSTFPYIIAEFIANLVPTTVPPTLYAVIFYLLSNMRREHFAANLLTVVANCICMQWATQGLALLASSIFRGFPQASLVANALSLFFTLTAGFSLTNVPVWLRWIKWISTTFYSFRVVATTQFKGRKFACDGVTGVALSQCDGDNVLRSLDFSDTPLIVYFAAEIAIIVVLHVLAGLILQFHKPGGVKHAGGGPESRGKESALTGDMDIARAKIDVEIRNASFKWVRTSLPLGLRRAQEKPILSEITSFFPAGEVSVILGPSGAGKSTILQLLAHRKLNAGPGAHFEMTGDLLFNGLPATEDTRNSVAFVEQEDDYHLSALTVRETLRYAAILRLPPKMSKKRKIARAEEVLLMLGLKDCADVYVGGELLKGISGGEKRRLSLAVQMISDPSILVVDEPTSGLDSFIANNVMECLRDIARSGRTVIVSIHQPRSDIFHSLDNMLILAKGGHAVFSGKREQAMRIMESQGYPLPSLWFNPADHLLDLVTVDQRPGKTAESRARVEGLIAFWTTHREKVDKVEGHQKSEEPSPPIARESRFTPMYIAFPVVWDRMFRNLWRQREAFWGRLTQAPFTGLLLLMFYERLRFGPTGGQDRIGLNLQSTSALPFVGLISGIAVFPQDRQLFMHEYRSSAAYSCTTLILAYSLMEIPFQFVAALLYAVFMNVAVGMQTNARIFFEYAVTIWALQSLGESIAVTFAAFFDAMGIAVSLVSTMLSMVTQFSGILSLSVPYWLQIIAWGTPLKPTQRLQFINECQGLQFHCTEADVTSGVCTAENGEQLLQLYSFNDRNTAKLAGIAVSVAIVWRIIAWAALKARMSRE</sequence>
<feature type="domain" description="ABC transporter" evidence="9">
    <location>
        <begin position="693"/>
        <end position="951"/>
    </location>
</feature>
<evidence type="ECO:0000256" key="8">
    <source>
        <dbReference type="SAM" id="Phobius"/>
    </source>
</evidence>
<dbReference type="SUPFAM" id="SSF52540">
    <property type="entry name" value="P-loop containing nucleoside triphosphate hydrolases"/>
    <property type="match status" value="2"/>
</dbReference>
<feature type="transmembrane region" description="Helical" evidence="8">
    <location>
        <begin position="555"/>
        <end position="579"/>
    </location>
</feature>
<evidence type="ECO:0000259" key="9">
    <source>
        <dbReference type="PROSITE" id="PS50893"/>
    </source>
</evidence>
<protein>
    <submittedName>
        <fullName evidence="10">P-loop containing nucleoside triphosphate hydrolase protein</fullName>
    </submittedName>
</protein>
<keyword evidence="10" id="KW-0378">Hydrolase</keyword>
<keyword evidence="7 8" id="KW-0472">Membrane</keyword>
<name>A0AAD6T1A5_9AGAR</name>
<feature type="transmembrane region" description="Helical" evidence="8">
    <location>
        <begin position="1185"/>
        <end position="1210"/>
    </location>
</feature>
<dbReference type="GO" id="GO:0005524">
    <property type="term" value="F:ATP binding"/>
    <property type="evidence" value="ECO:0007669"/>
    <property type="project" value="UniProtKB-KW"/>
</dbReference>
<feature type="transmembrane region" description="Helical" evidence="8">
    <location>
        <begin position="409"/>
        <end position="430"/>
    </location>
</feature>
<feature type="transmembrane region" description="Helical" evidence="8">
    <location>
        <begin position="450"/>
        <end position="470"/>
    </location>
</feature>
<dbReference type="InterPro" id="IPR003593">
    <property type="entry name" value="AAA+_ATPase"/>
</dbReference>
<dbReference type="GO" id="GO:0016887">
    <property type="term" value="F:ATP hydrolysis activity"/>
    <property type="evidence" value="ECO:0007669"/>
    <property type="project" value="InterPro"/>
</dbReference>
<dbReference type="Pfam" id="PF00005">
    <property type="entry name" value="ABC_tran"/>
    <property type="match status" value="2"/>
</dbReference>
<dbReference type="PANTHER" id="PTHR48041:SF91">
    <property type="entry name" value="ABC TRANSPORTER G FAMILY MEMBER 28"/>
    <property type="match status" value="1"/>
</dbReference>
<feature type="transmembrane region" description="Helical" evidence="8">
    <location>
        <begin position="1159"/>
        <end position="1178"/>
    </location>
</feature>
<accession>A0AAD6T1A5</accession>
<dbReference type="EMBL" id="JARJCM010000037">
    <property type="protein sequence ID" value="KAJ7037530.1"/>
    <property type="molecule type" value="Genomic_DNA"/>
</dbReference>
<dbReference type="GO" id="GO:0140359">
    <property type="term" value="F:ABC-type transporter activity"/>
    <property type="evidence" value="ECO:0007669"/>
    <property type="project" value="InterPro"/>
</dbReference>
<feature type="domain" description="ABC transporter" evidence="9">
    <location>
        <begin position="57"/>
        <end position="310"/>
    </location>
</feature>
<dbReference type="InterPro" id="IPR050352">
    <property type="entry name" value="ABCG_transporters"/>
</dbReference>
<feature type="transmembrane region" description="Helical" evidence="8">
    <location>
        <begin position="1041"/>
        <end position="1059"/>
    </location>
</feature>
<dbReference type="InterPro" id="IPR013525">
    <property type="entry name" value="ABC2_TM"/>
</dbReference>
<keyword evidence="4" id="KW-0547">Nucleotide-binding</keyword>
<dbReference type="PROSITE" id="PS00211">
    <property type="entry name" value="ABC_TRANSPORTER_1"/>
    <property type="match status" value="2"/>
</dbReference>
<dbReference type="Proteomes" id="UP001218188">
    <property type="component" value="Unassembled WGS sequence"/>
</dbReference>
<dbReference type="SMART" id="SM00382">
    <property type="entry name" value="AAA"/>
    <property type="match status" value="2"/>
</dbReference>
<feature type="transmembrane region" description="Helical" evidence="8">
    <location>
        <begin position="1117"/>
        <end position="1139"/>
    </location>
</feature>
<organism evidence="10 11">
    <name type="scientific">Mycena alexandri</name>
    <dbReference type="NCBI Taxonomy" id="1745969"/>
    <lineage>
        <taxon>Eukaryota</taxon>
        <taxon>Fungi</taxon>
        <taxon>Dikarya</taxon>
        <taxon>Basidiomycota</taxon>
        <taxon>Agaricomycotina</taxon>
        <taxon>Agaricomycetes</taxon>
        <taxon>Agaricomycetidae</taxon>
        <taxon>Agaricales</taxon>
        <taxon>Marasmiineae</taxon>
        <taxon>Mycenaceae</taxon>
        <taxon>Mycena</taxon>
    </lineage>
</organism>
<feature type="transmembrane region" description="Helical" evidence="8">
    <location>
        <begin position="1079"/>
        <end position="1096"/>
    </location>
</feature>
<comment type="subcellular location">
    <subcellularLocation>
        <location evidence="1">Membrane</location>
        <topology evidence="1">Multi-pass membrane protein</topology>
    </subcellularLocation>
</comment>
<keyword evidence="2" id="KW-0813">Transport</keyword>
<evidence type="ECO:0000256" key="6">
    <source>
        <dbReference type="ARBA" id="ARBA00022989"/>
    </source>
</evidence>
<evidence type="ECO:0000256" key="2">
    <source>
        <dbReference type="ARBA" id="ARBA00022448"/>
    </source>
</evidence>
<feature type="transmembrane region" description="Helical" evidence="8">
    <location>
        <begin position="522"/>
        <end position="543"/>
    </location>
</feature>
<keyword evidence="11" id="KW-1185">Reference proteome</keyword>
<keyword evidence="5" id="KW-0067">ATP-binding</keyword>
<feature type="transmembrane region" description="Helical" evidence="8">
    <location>
        <begin position="1270"/>
        <end position="1289"/>
    </location>
</feature>
<feature type="transmembrane region" description="Helical" evidence="8">
    <location>
        <begin position="482"/>
        <end position="510"/>
    </location>
</feature>
<gene>
    <name evidence="10" type="ORF">C8F04DRAFT_1092773</name>
</gene>
<reference evidence="10" key="1">
    <citation type="submission" date="2023-03" db="EMBL/GenBank/DDBJ databases">
        <title>Massive genome expansion in bonnet fungi (Mycena s.s.) driven by repeated elements and novel gene families across ecological guilds.</title>
        <authorList>
            <consortium name="Lawrence Berkeley National Laboratory"/>
            <person name="Harder C.B."/>
            <person name="Miyauchi S."/>
            <person name="Viragh M."/>
            <person name="Kuo A."/>
            <person name="Thoen E."/>
            <person name="Andreopoulos B."/>
            <person name="Lu D."/>
            <person name="Skrede I."/>
            <person name="Drula E."/>
            <person name="Henrissat B."/>
            <person name="Morin E."/>
            <person name="Kohler A."/>
            <person name="Barry K."/>
            <person name="LaButti K."/>
            <person name="Morin E."/>
            <person name="Salamov A."/>
            <person name="Lipzen A."/>
            <person name="Mereny Z."/>
            <person name="Hegedus B."/>
            <person name="Baldrian P."/>
            <person name="Stursova M."/>
            <person name="Weitz H."/>
            <person name="Taylor A."/>
            <person name="Grigoriev I.V."/>
            <person name="Nagy L.G."/>
            <person name="Martin F."/>
            <person name="Kauserud H."/>
        </authorList>
    </citation>
    <scope>NUCLEOTIDE SEQUENCE</scope>
    <source>
        <strain evidence="10">CBHHK200</strain>
    </source>
</reference>
<evidence type="ECO:0000256" key="4">
    <source>
        <dbReference type="ARBA" id="ARBA00022741"/>
    </source>
</evidence>
<evidence type="ECO:0000256" key="5">
    <source>
        <dbReference type="ARBA" id="ARBA00022840"/>
    </source>
</evidence>
<keyword evidence="6 8" id="KW-1133">Transmembrane helix</keyword>
<comment type="caution">
    <text evidence="10">The sequence shown here is derived from an EMBL/GenBank/DDBJ whole genome shotgun (WGS) entry which is preliminary data.</text>
</comment>
<dbReference type="Gene3D" id="3.40.50.300">
    <property type="entry name" value="P-loop containing nucleotide triphosphate hydrolases"/>
    <property type="match status" value="2"/>
</dbReference>
<feature type="transmembrane region" description="Helical" evidence="8">
    <location>
        <begin position="634"/>
        <end position="656"/>
    </location>
</feature>
<evidence type="ECO:0000313" key="11">
    <source>
        <dbReference type="Proteomes" id="UP001218188"/>
    </source>
</evidence>
<keyword evidence="3 8" id="KW-0812">Transmembrane</keyword>
<evidence type="ECO:0000313" key="10">
    <source>
        <dbReference type="EMBL" id="KAJ7037530.1"/>
    </source>
</evidence>
<dbReference type="PANTHER" id="PTHR48041">
    <property type="entry name" value="ABC TRANSPORTER G FAMILY MEMBER 28"/>
    <property type="match status" value="1"/>
</dbReference>